<evidence type="ECO:0000313" key="4">
    <source>
        <dbReference type="Proteomes" id="UP000064029"/>
    </source>
</evidence>
<dbReference type="SUPFAM" id="SSF159594">
    <property type="entry name" value="XCC0632-like"/>
    <property type="match status" value="1"/>
</dbReference>
<gene>
    <name evidence="3" type="ORF">WJ33_25385</name>
</gene>
<evidence type="ECO:0000313" key="3">
    <source>
        <dbReference type="EMBL" id="KVG67899.1"/>
    </source>
</evidence>
<dbReference type="Gene3D" id="3.40.50.10610">
    <property type="entry name" value="ABC-type transport auxiliary lipoprotein component"/>
    <property type="match status" value="1"/>
</dbReference>
<evidence type="ECO:0000256" key="1">
    <source>
        <dbReference type="SAM" id="SignalP"/>
    </source>
</evidence>
<keyword evidence="1" id="KW-0732">Signal</keyword>
<reference evidence="3 4" key="1">
    <citation type="submission" date="2015-11" db="EMBL/GenBank/DDBJ databases">
        <title>Expanding the genomic diversity of Burkholderia species for the development of highly accurate diagnostics.</title>
        <authorList>
            <person name="Sahl J."/>
            <person name="Keim P."/>
            <person name="Wagner D."/>
        </authorList>
    </citation>
    <scope>NUCLEOTIDE SEQUENCE [LARGE SCALE GENOMIC DNA]</scope>
    <source>
        <strain evidence="3 4">MSMB2036</strain>
    </source>
</reference>
<sequence>MKARFFGRLRMSARIATCVALAALSACASPPVHFHTLAVADDAGVEATAAHPPWLIDIQAVHVAAPADGNRLVVQRGPQRADILEQERWAAPLGDEMRGGLSTRVASVLGTIDVRRVGHPDGTPVYRVAVDMQHVESRPASHVLLDAAWSVSSGAGQPALTCRSIVRADTSAGYDALVDAHRRALDALALGIAAGIRAAATHAAPPADCRAGALKRPIAPSAVNRGAPDALDD</sequence>
<dbReference type="EMBL" id="LOXM01000119">
    <property type="protein sequence ID" value="KVG67899.1"/>
    <property type="molecule type" value="Genomic_DNA"/>
</dbReference>
<dbReference type="PROSITE" id="PS51257">
    <property type="entry name" value="PROKAR_LIPOPROTEIN"/>
    <property type="match status" value="1"/>
</dbReference>
<dbReference type="Pfam" id="PF03886">
    <property type="entry name" value="ABC_trans_aux"/>
    <property type="match status" value="1"/>
</dbReference>
<name>A0A103RHJ2_9BURK</name>
<evidence type="ECO:0000259" key="2">
    <source>
        <dbReference type="Pfam" id="PF03886"/>
    </source>
</evidence>
<organism evidence="3 4">
    <name type="scientific">Burkholderia ubonensis</name>
    <dbReference type="NCBI Taxonomy" id="101571"/>
    <lineage>
        <taxon>Bacteria</taxon>
        <taxon>Pseudomonadati</taxon>
        <taxon>Pseudomonadota</taxon>
        <taxon>Betaproteobacteria</taxon>
        <taxon>Burkholderiales</taxon>
        <taxon>Burkholderiaceae</taxon>
        <taxon>Burkholderia</taxon>
        <taxon>Burkholderia cepacia complex</taxon>
    </lineage>
</organism>
<feature type="domain" description="ABC-type transport auxiliary lipoprotein component" evidence="2">
    <location>
        <begin position="36"/>
        <end position="193"/>
    </location>
</feature>
<feature type="signal peptide" evidence="1">
    <location>
        <begin position="1"/>
        <end position="28"/>
    </location>
</feature>
<accession>A0A103RHJ2</accession>
<dbReference type="AlphaFoldDB" id="A0A103RHJ2"/>
<proteinExistence type="predicted"/>
<comment type="caution">
    <text evidence="3">The sequence shown here is derived from an EMBL/GenBank/DDBJ whole genome shotgun (WGS) entry which is preliminary data.</text>
</comment>
<dbReference type="InterPro" id="IPR005586">
    <property type="entry name" value="ABC_trans_aux"/>
</dbReference>
<protein>
    <recommendedName>
        <fullName evidence="2">ABC-type transport auxiliary lipoprotein component domain-containing protein</fullName>
    </recommendedName>
</protein>
<dbReference type="OrthoDB" id="1494661at2"/>
<feature type="chain" id="PRO_5007117528" description="ABC-type transport auxiliary lipoprotein component domain-containing protein" evidence="1">
    <location>
        <begin position="29"/>
        <end position="233"/>
    </location>
</feature>
<dbReference type="Proteomes" id="UP000064029">
    <property type="component" value="Unassembled WGS sequence"/>
</dbReference>